<accession>A0ABS3FN21</accession>
<feature type="region of interest" description="Disordered" evidence="2">
    <location>
        <begin position="645"/>
        <end position="734"/>
    </location>
</feature>
<proteinExistence type="predicted"/>
<feature type="domain" description="CRISPR type III-associated protein" evidence="3">
    <location>
        <begin position="53"/>
        <end position="545"/>
    </location>
</feature>
<dbReference type="NCBIfam" id="TIGR03986">
    <property type="entry name" value="TIGR03986 family CRISPR-associated RAMP protein"/>
    <property type="match status" value="1"/>
</dbReference>
<evidence type="ECO:0000256" key="2">
    <source>
        <dbReference type="SAM" id="MobiDB-lite"/>
    </source>
</evidence>
<comment type="caution">
    <text evidence="4">The sequence shown here is derived from an EMBL/GenBank/DDBJ whole genome shotgun (WGS) entry which is preliminary data.</text>
</comment>
<evidence type="ECO:0000313" key="5">
    <source>
        <dbReference type="Proteomes" id="UP000664844"/>
    </source>
</evidence>
<dbReference type="Pfam" id="PF03787">
    <property type="entry name" value="RAMPs"/>
    <property type="match status" value="1"/>
</dbReference>
<organism evidence="4 5">
    <name type="scientific">Phormidium pseudopriestleyi FRX01</name>
    <dbReference type="NCBI Taxonomy" id="1759528"/>
    <lineage>
        <taxon>Bacteria</taxon>
        <taxon>Bacillati</taxon>
        <taxon>Cyanobacteriota</taxon>
        <taxon>Cyanophyceae</taxon>
        <taxon>Oscillatoriophycideae</taxon>
        <taxon>Oscillatoriales</taxon>
        <taxon>Oscillatoriaceae</taxon>
        <taxon>Phormidium</taxon>
    </lineage>
</organism>
<dbReference type="InterPro" id="IPR005537">
    <property type="entry name" value="RAMP_III_fam"/>
</dbReference>
<reference evidence="4 5" key="1">
    <citation type="submission" date="2021-03" db="EMBL/GenBank/DDBJ databases">
        <title>Metabolic Capacity of the Antarctic Cyanobacterium Phormidium pseudopriestleyi that Sustains Oxygenic Photosynthesis in the Presence of Hydrogen Sulfide.</title>
        <authorList>
            <person name="Lumian J.E."/>
            <person name="Jungblut A.D."/>
            <person name="Dillon M.L."/>
            <person name="Hawes I."/>
            <person name="Doran P.T."/>
            <person name="Mackey T.J."/>
            <person name="Dick G.J."/>
            <person name="Grettenberger C.L."/>
            <person name="Sumner D.Y."/>
        </authorList>
    </citation>
    <scope>NUCLEOTIDE SEQUENCE [LARGE SCALE GENOMIC DNA]</scope>
    <source>
        <strain evidence="4 5">FRX01</strain>
    </source>
</reference>
<keyword evidence="1" id="KW-0051">Antiviral defense</keyword>
<feature type="compositionally biased region" description="Polar residues" evidence="2">
    <location>
        <begin position="720"/>
        <end position="734"/>
    </location>
</feature>
<dbReference type="Proteomes" id="UP000664844">
    <property type="component" value="Unassembled WGS sequence"/>
</dbReference>
<evidence type="ECO:0000259" key="3">
    <source>
        <dbReference type="Pfam" id="PF03787"/>
    </source>
</evidence>
<dbReference type="RefSeq" id="WP_207087059.1">
    <property type="nucleotide sequence ID" value="NZ_JAFLQW010000136.1"/>
</dbReference>
<evidence type="ECO:0000313" key="4">
    <source>
        <dbReference type="EMBL" id="MBO0348510.1"/>
    </source>
</evidence>
<keyword evidence="5" id="KW-1185">Reference proteome</keyword>
<dbReference type="CDD" id="cd09726">
    <property type="entry name" value="RAMP_I_III"/>
    <property type="match status" value="1"/>
</dbReference>
<evidence type="ECO:0000256" key="1">
    <source>
        <dbReference type="ARBA" id="ARBA00023118"/>
    </source>
</evidence>
<gene>
    <name evidence="4" type="ORF">J0895_05200</name>
</gene>
<dbReference type="InterPro" id="IPR023825">
    <property type="entry name" value="CRISPR-assoc_RAMP_BGP1436"/>
</dbReference>
<name>A0ABS3FN21_9CYAN</name>
<protein>
    <submittedName>
        <fullName evidence="4">TIGR03986 family CRISPR-associated RAMP protein</fullName>
    </submittedName>
</protein>
<sequence length="734" mass="82839">MTPKHIKFGPKDRKAIAPYNFVELPDSIVTAEEPPSSNCYDKNRYTGRIKCVITTDSPLYIRCGMTPENFAKFGAKSDDEFSDKDKNEKRKTLADFFQHPTTQHPVIPGSSLRGMLRTLVEIAGYGKLTKISDQQRFFFRAVAAEKDDPLKYPYKELIKNVKAGYLVKRGEQWFIRPAKTKVSNLSFIWVKESSLSSTDVPNLMKMNQVKDYQPQHILVNYNGSFIKNGRTFAENVSENIDAFKQKGMLVTSGNMLESSDNANSSNRKNHCLIFEENKQAEIIQIDEKSIEDYCTSLTDFQKKPPFDKEKGVLKDGGPIFYCEPQGKESKVTRFGHSPYFRIAYIPKGSDRAASVIDFIPSELTTSKGADLDLAEAIFGFVKNEKQEDNQARAGRVFVSDAICQKKESDDIWWTGDFTKSVTPQILAGPKPTTFQHYLVQPNSERRKLKHYGSTPGEETMIRGHKLYWHKGNSPSIQLDNPQDVSESQTTEIKPIKPGVSFKFTLDFENLSQIELGALLWILKIAGDQDYRLSLGMGKPLGMGAIAITHELWLSDRTARYSSLFQDEDWATGDRLATGDESEKYINAFEDYIVTQLKKQGESYSDFNTIPRIKMLLAMLSWPGPSSEETRYMEIERDVRACHIGQPRNGAKTVNEYQERPVLPTPLQIMGGEDAPIVDRPRPSPKNSGGKKIDPPQQQPKPTPQLKKTSQNSEKGKSEKNSGLNLATQRPPTGK</sequence>
<dbReference type="EMBL" id="JAFLQW010000136">
    <property type="protein sequence ID" value="MBO0348510.1"/>
    <property type="molecule type" value="Genomic_DNA"/>
</dbReference>